<feature type="chain" id="PRO_5047298011" evidence="1">
    <location>
        <begin position="25"/>
        <end position="179"/>
    </location>
</feature>
<name>A0ABU3T1R8_9ALTE</name>
<dbReference type="EMBL" id="JAWDIO010000002">
    <property type="protein sequence ID" value="MDU0356215.1"/>
    <property type="molecule type" value="Genomic_DNA"/>
</dbReference>
<protein>
    <submittedName>
        <fullName evidence="2">Uncharacterized protein</fullName>
    </submittedName>
</protein>
<evidence type="ECO:0000313" key="3">
    <source>
        <dbReference type="Proteomes" id="UP001247805"/>
    </source>
</evidence>
<reference evidence="2 3" key="1">
    <citation type="submission" date="2023-10" db="EMBL/GenBank/DDBJ databases">
        <title>Glaciecola aquimarina strain GGW-M5 nov., isolated from a coastal seawater.</title>
        <authorList>
            <person name="Bayburt H."/>
            <person name="Kim J.M."/>
            <person name="Choi B.J."/>
            <person name="Jeon C.O."/>
        </authorList>
    </citation>
    <scope>NUCLEOTIDE SEQUENCE [LARGE SCALE GENOMIC DNA]</scope>
    <source>
        <strain evidence="2 3">KCTC 32108</strain>
    </source>
</reference>
<keyword evidence="3" id="KW-1185">Reference proteome</keyword>
<keyword evidence="1" id="KW-0732">Signal</keyword>
<dbReference type="RefSeq" id="WP_316027718.1">
    <property type="nucleotide sequence ID" value="NZ_JAWDIO010000002.1"/>
</dbReference>
<dbReference type="Proteomes" id="UP001247805">
    <property type="component" value="Unassembled WGS sequence"/>
</dbReference>
<proteinExistence type="predicted"/>
<gene>
    <name evidence="2" type="ORF">RS130_22100</name>
</gene>
<evidence type="ECO:0000313" key="2">
    <source>
        <dbReference type="EMBL" id="MDU0356215.1"/>
    </source>
</evidence>
<evidence type="ECO:0000256" key="1">
    <source>
        <dbReference type="SAM" id="SignalP"/>
    </source>
</evidence>
<organism evidence="2 3">
    <name type="scientific">Paraglaciecola aquimarina</name>
    <dbReference type="NCBI Taxonomy" id="1235557"/>
    <lineage>
        <taxon>Bacteria</taxon>
        <taxon>Pseudomonadati</taxon>
        <taxon>Pseudomonadota</taxon>
        <taxon>Gammaproteobacteria</taxon>
        <taxon>Alteromonadales</taxon>
        <taxon>Alteromonadaceae</taxon>
        <taxon>Paraglaciecola</taxon>
    </lineage>
</organism>
<feature type="signal peptide" evidence="1">
    <location>
        <begin position="1"/>
        <end position="24"/>
    </location>
</feature>
<comment type="caution">
    <text evidence="2">The sequence shown here is derived from an EMBL/GenBank/DDBJ whole genome shotgun (WGS) entry which is preliminary data.</text>
</comment>
<sequence>MKIPKMILAFSVGLIASQSLPAIADSDCQTIKTPNDFIRDIDGYKIDLSRIYNEEHFCHENWWGLFSSRPTVCLALDHLKVPQMYQNKADFIGIPHRGIWGPKRIQTKTEIILDHSKQQAENTFGAIEAATVDSKCQFVEIDVAMMGDIKKDNYEHSHAINAGRTLATLPWSLLQTSFY</sequence>
<accession>A0ABU3T1R8</accession>